<organism evidence="1 2">
    <name type="scientific">Aristaeella lactis</name>
    <dbReference type="NCBI Taxonomy" id="3046383"/>
    <lineage>
        <taxon>Bacteria</taxon>
        <taxon>Bacillati</taxon>
        <taxon>Bacillota</taxon>
        <taxon>Clostridia</taxon>
        <taxon>Eubacteriales</taxon>
        <taxon>Aristaeellaceae</taxon>
        <taxon>Aristaeella</taxon>
    </lineage>
</organism>
<gene>
    <name evidence="1" type="ORF">SAMN06297397_0528</name>
</gene>
<accession>A0AC61PI80</accession>
<protein>
    <submittedName>
        <fullName evidence="1">Phosphatidylglycerol:prolipoprotein diacylglycerol transferase</fullName>
    </submittedName>
</protein>
<proteinExistence type="predicted"/>
<sequence length="326" mass="37442">MSSVPYSRYLIYPVPWYSFLIVIGASLAVFLSCRKEQKAGFPKDTVIDLAFWILPFGIIGARLYYVIFSWDQFSGDLLSVFRIWEGGLAIYGGVIAGLIILFLFARRRHLSALLLCDIIVPGLALAQSIGRWGNWFNIEAYGFNVTGTAICFFPLAVQVPADQYAWHLATFFYESVWDFIVFLFLTVLWHKPNRKQGDLFFFYLFLYAAGRLIIEEMRLDSLYASSVRISQLLSVLLCISVFIVFYISARRRTSLSIPVRYILFPSALAFSIFLLFCMITGYCLYTLSISRILLILLIYALYMTLCLFSVYHRLTHSEVRNADIQA</sequence>
<dbReference type="EMBL" id="FWXZ01000001">
    <property type="protein sequence ID" value="SMC38891.1"/>
    <property type="molecule type" value="Genomic_DNA"/>
</dbReference>
<keyword evidence="1" id="KW-0808">Transferase</keyword>
<dbReference type="Proteomes" id="UP000192328">
    <property type="component" value="Unassembled WGS sequence"/>
</dbReference>
<name>A0AC61PI80_9FIRM</name>
<evidence type="ECO:0000313" key="2">
    <source>
        <dbReference type="Proteomes" id="UP000192328"/>
    </source>
</evidence>
<reference evidence="1" key="1">
    <citation type="submission" date="2017-04" db="EMBL/GenBank/DDBJ databases">
        <authorList>
            <person name="Varghese N."/>
            <person name="Submissions S."/>
        </authorList>
    </citation>
    <scope>NUCLEOTIDE SEQUENCE</scope>
    <source>
        <strain evidence="1">WTE2008</strain>
    </source>
</reference>
<keyword evidence="2" id="KW-1185">Reference proteome</keyword>
<comment type="caution">
    <text evidence="1">The sequence shown here is derived from an EMBL/GenBank/DDBJ whole genome shotgun (WGS) entry which is preliminary data.</text>
</comment>
<evidence type="ECO:0000313" key="1">
    <source>
        <dbReference type="EMBL" id="SMC38891.1"/>
    </source>
</evidence>